<accession>A0A7S2LFM5</accession>
<proteinExistence type="inferred from homology"/>
<dbReference type="SUPFAM" id="SSF56784">
    <property type="entry name" value="HAD-like"/>
    <property type="match status" value="1"/>
</dbReference>
<evidence type="ECO:0000256" key="3">
    <source>
        <dbReference type="ARBA" id="ARBA00037324"/>
    </source>
</evidence>
<dbReference type="GO" id="GO:0005634">
    <property type="term" value="C:nucleus"/>
    <property type="evidence" value="ECO:0007669"/>
    <property type="project" value="UniProtKB-ARBA"/>
</dbReference>
<keyword evidence="1" id="KW-0378">Hydrolase</keyword>
<comment type="similarity">
    <text evidence="4">Belongs to the CTDSPL2 family.</text>
</comment>
<feature type="compositionally biased region" description="Polar residues" evidence="5">
    <location>
        <begin position="92"/>
        <end position="104"/>
    </location>
</feature>
<dbReference type="GO" id="GO:0004721">
    <property type="term" value="F:phosphoprotein phosphatase activity"/>
    <property type="evidence" value="ECO:0007669"/>
    <property type="project" value="UniProtKB-KW"/>
</dbReference>
<dbReference type="PROSITE" id="PS50969">
    <property type="entry name" value="FCP1"/>
    <property type="match status" value="1"/>
</dbReference>
<dbReference type="FunFam" id="3.40.50.1000:FF:000015">
    <property type="entry name" value="CTD small phosphatase-like protein 2"/>
    <property type="match status" value="1"/>
</dbReference>
<dbReference type="AlphaFoldDB" id="A0A7S2LFM5"/>
<dbReference type="InterPro" id="IPR004274">
    <property type="entry name" value="FCP1_dom"/>
</dbReference>
<dbReference type="CDD" id="cd07521">
    <property type="entry name" value="HAD_FCP1-like"/>
    <property type="match status" value="1"/>
</dbReference>
<dbReference type="InterPro" id="IPR036412">
    <property type="entry name" value="HAD-like_sf"/>
</dbReference>
<evidence type="ECO:0000259" key="6">
    <source>
        <dbReference type="PROSITE" id="PS50969"/>
    </source>
</evidence>
<feature type="domain" description="FCP1 homology" evidence="6">
    <location>
        <begin position="395"/>
        <end position="554"/>
    </location>
</feature>
<name>A0A7S2LFM5_9STRA</name>
<evidence type="ECO:0000256" key="2">
    <source>
        <dbReference type="ARBA" id="ARBA00022912"/>
    </source>
</evidence>
<feature type="region of interest" description="Disordered" evidence="5">
    <location>
        <begin position="194"/>
        <end position="222"/>
    </location>
</feature>
<dbReference type="SMART" id="SM00577">
    <property type="entry name" value="CPDc"/>
    <property type="match status" value="1"/>
</dbReference>
<sequence length="577" mass="62856">MAPMSNSDTTNSGNHTPPPSSRSSAASAGSTTPTRPTNNYASINTPIASAKRPTTKKRTPVPSSATKGAGNSGGAPKTPIRTPKNDNNNNNTTASKARYTNLSPMHNVKPVPRDSHHVPAQGSEEDGTTTATICCITATESSLSVVTEAPTVPTTTATADAAADTAESPSSHSASWVGRKVDALFSPVLSFLNGASGGEEEEGDGGGGEPLAADGGEGASSKADLTSYLAKETSDGDKNESEEEEEVQKMVREALLQAKTDLQKEEEYNSRTRTDTFDDIPGMTNTDSSGSNIVDADGDVAMADCYNHHQQRGGGGGVEDGEKVNADEIAEYLKVTLNDHDEEEEEDEEEYYDDEEDEEEDEFNPYMFIKSLPPYEYALPPGWRSRPKALPPSDPNSHPICLVLDLDETLVHCTVEPVADADMVFPVEFNGMNYQVHVRCRPFLTEFLEAVSRKFEVVIFTASQQVYADKLLDKIDPEGKYIRHRMFRDSCLPVEGNYLKDLTILGRDLSKAVLVDNSPHAFGYQVDNGIPIESWFDDPKDKELLKLEKFLRTLHGAEDVRDVVRKTFQTHLLVRNA</sequence>
<gene>
    <name evidence="7" type="ORF">SMAR0320_LOCUS11505</name>
</gene>
<dbReference type="Pfam" id="PF03031">
    <property type="entry name" value="NIF"/>
    <property type="match status" value="1"/>
</dbReference>
<dbReference type="PANTHER" id="PTHR12210">
    <property type="entry name" value="DULLARD PROTEIN PHOSPHATASE"/>
    <property type="match status" value="1"/>
</dbReference>
<dbReference type="NCBIfam" id="TIGR02251">
    <property type="entry name" value="HIF-SF_euk"/>
    <property type="match status" value="1"/>
</dbReference>
<evidence type="ECO:0000256" key="1">
    <source>
        <dbReference type="ARBA" id="ARBA00022801"/>
    </source>
</evidence>
<evidence type="ECO:0000256" key="5">
    <source>
        <dbReference type="SAM" id="MobiDB-lite"/>
    </source>
</evidence>
<dbReference type="InterPro" id="IPR050365">
    <property type="entry name" value="TIM50"/>
</dbReference>
<feature type="compositionally biased region" description="Basic and acidic residues" evidence="5">
    <location>
        <begin position="263"/>
        <end position="276"/>
    </location>
</feature>
<dbReference type="InterPro" id="IPR023214">
    <property type="entry name" value="HAD_sf"/>
</dbReference>
<dbReference type="Gene3D" id="3.40.50.1000">
    <property type="entry name" value="HAD superfamily/HAD-like"/>
    <property type="match status" value="1"/>
</dbReference>
<feature type="compositionally biased region" description="Acidic residues" evidence="5">
    <location>
        <begin position="340"/>
        <end position="360"/>
    </location>
</feature>
<evidence type="ECO:0000313" key="7">
    <source>
        <dbReference type="EMBL" id="CAD9604417.1"/>
    </source>
</evidence>
<feature type="compositionally biased region" description="Polar residues" evidence="5">
    <location>
        <begin position="38"/>
        <end position="47"/>
    </location>
</feature>
<evidence type="ECO:0000256" key="4">
    <source>
        <dbReference type="ARBA" id="ARBA00038355"/>
    </source>
</evidence>
<feature type="compositionally biased region" description="Polar residues" evidence="5">
    <location>
        <begin position="1"/>
        <end position="15"/>
    </location>
</feature>
<keyword evidence="2" id="KW-0904">Protein phosphatase</keyword>
<reference evidence="7" key="1">
    <citation type="submission" date="2021-01" db="EMBL/GenBank/DDBJ databases">
        <authorList>
            <person name="Corre E."/>
            <person name="Pelletier E."/>
            <person name="Niang G."/>
            <person name="Scheremetjew M."/>
            <person name="Finn R."/>
            <person name="Kale V."/>
            <person name="Holt S."/>
            <person name="Cochrane G."/>
            <person name="Meng A."/>
            <person name="Brown T."/>
            <person name="Cohen L."/>
        </authorList>
    </citation>
    <scope>NUCLEOTIDE SEQUENCE</scope>
    <source>
        <strain evidence="7">SM1012Den-03</strain>
    </source>
</reference>
<feature type="region of interest" description="Disordered" evidence="5">
    <location>
        <begin position="1"/>
        <end position="128"/>
    </location>
</feature>
<protein>
    <recommendedName>
        <fullName evidence="6">FCP1 homology domain-containing protein</fullName>
    </recommendedName>
</protein>
<feature type="region of interest" description="Disordered" evidence="5">
    <location>
        <begin position="337"/>
        <end position="360"/>
    </location>
</feature>
<feature type="compositionally biased region" description="Low complexity" evidence="5">
    <location>
        <begin position="21"/>
        <end position="37"/>
    </location>
</feature>
<dbReference type="EMBL" id="HBGZ01016067">
    <property type="protein sequence ID" value="CAD9604417.1"/>
    <property type="molecule type" value="Transcribed_RNA"/>
</dbReference>
<comment type="function">
    <text evidence="3">Probable phosphatase.</text>
</comment>
<organism evidence="7">
    <name type="scientific">Skeletonema marinoi</name>
    <dbReference type="NCBI Taxonomy" id="267567"/>
    <lineage>
        <taxon>Eukaryota</taxon>
        <taxon>Sar</taxon>
        <taxon>Stramenopiles</taxon>
        <taxon>Ochrophyta</taxon>
        <taxon>Bacillariophyta</taxon>
        <taxon>Coscinodiscophyceae</taxon>
        <taxon>Thalassiosirophycidae</taxon>
        <taxon>Thalassiosirales</taxon>
        <taxon>Skeletonemataceae</taxon>
        <taxon>Skeletonema</taxon>
        <taxon>Skeletonema marinoi-dohrnii complex</taxon>
    </lineage>
</organism>
<feature type="region of interest" description="Disordered" evidence="5">
    <location>
        <begin position="263"/>
        <end position="291"/>
    </location>
</feature>
<dbReference type="InterPro" id="IPR011948">
    <property type="entry name" value="Dullard_phosphatase"/>
</dbReference>